<accession>A0A5N6VFZ3</accession>
<keyword evidence="2" id="KW-0472">Membrane</keyword>
<evidence type="ECO:0000313" key="4">
    <source>
        <dbReference type="Proteomes" id="UP000326950"/>
    </source>
</evidence>
<keyword evidence="2" id="KW-1133">Transmembrane helix</keyword>
<sequence>MPPDQQNETSRSESPVSSVHSHDESISANGDHILYADGLRLTFRPPAPQPQRPSPEVTEKSNQRKFFGQSIWTLISAWYVWEVLAVILSAATLIAIIVILAKFDQQPQPTWRHVSLNSVISWLSTISKGCILYAISEALGQLKWVWFAQGTRPMPNLRAFDSASRGFYGSGELIWTLRFRTYYNTTGPPLQNSAIMWVDPSVKANVYNSLFNNDQSKPWTTPKYICNTSNCTWGPTAAIEVRARCSNVTDQLNTTCFTVTNSPSGYDGTTNCTATLPLANTTAWFLSGMGVLQPLSIATVHATKALIYKNATLPPIQMVAPTNLSLNTMFTENTTKWHATECSIQPIVHSFNATVTNNIYSETTIATWEKSWATWDTDLNISESELQKIPTGMYFSPPWDGNQGIAPNTSFMLSGLAGSSLDTFFQGLFTGVWFMRSIYSSSFVPGPLNMYAAPDFIQTMAMGNITGCDEGSMDKLQCAMDNVAAAVTKSFRDSVFLGTDSKDPVRAGMAAGKAMASKTYVEVRWQWIVLPGLVWVLGAVTLVGSMWKSRGVRAPKWRNDPLPLLFLFRGRGDGVGVSEREAEDKAEGLRVKLYERYAPSKNVKKHNCASNPSPEDMKRRIIDGTNLQVIIWLVQHIKRDYLGVIHAE</sequence>
<feature type="transmembrane region" description="Helical" evidence="2">
    <location>
        <begin position="525"/>
        <end position="547"/>
    </location>
</feature>
<dbReference type="AlphaFoldDB" id="A0A5N6VFZ3"/>
<dbReference type="Pfam" id="PF11374">
    <property type="entry name" value="DUF3176"/>
    <property type="match status" value="1"/>
</dbReference>
<reference evidence="3 4" key="1">
    <citation type="submission" date="2019-04" db="EMBL/GenBank/DDBJ databases">
        <title>Friends and foes A comparative genomics study of 23 Aspergillus species from section Flavi.</title>
        <authorList>
            <consortium name="DOE Joint Genome Institute"/>
            <person name="Kjaerbolling I."/>
            <person name="Vesth T."/>
            <person name="Frisvad J.C."/>
            <person name="Nybo J.L."/>
            <person name="Theobald S."/>
            <person name="Kildgaard S."/>
            <person name="Isbrandt T."/>
            <person name="Kuo A."/>
            <person name="Sato A."/>
            <person name="Lyhne E.K."/>
            <person name="Kogle M.E."/>
            <person name="Wiebenga A."/>
            <person name="Kun R.S."/>
            <person name="Lubbers R.J."/>
            <person name="Makela M.R."/>
            <person name="Barry K."/>
            <person name="Chovatia M."/>
            <person name="Clum A."/>
            <person name="Daum C."/>
            <person name="Haridas S."/>
            <person name="He G."/>
            <person name="LaButti K."/>
            <person name="Lipzen A."/>
            <person name="Mondo S."/>
            <person name="Riley R."/>
            <person name="Salamov A."/>
            <person name="Simmons B.A."/>
            <person name="Magnuson J.K."/>
            <person name="Henrissat B."/>
            <person name="Mortensen U.H."/>
            <person name="Larsen T.O."/>
            <person name="Devries R.P."/>
            <person name="Grigoriev I.V."/>
            <person name="Machida M."/>
            <person name="Baker S.E."/>
            <person name="Andersen M.R."/>
        </authorList>
    </citation>
    <scope>NUCLEOTIDE SEQUENCE [LARGE SCALE GENOMIC DNA]</scope>
    <source>
        <strain evidence="3 4">CBS 117626</strain>
    </source>
</reference>
<organism evidence="3 4">
    <name type="scientific">Aspergillus tamarii</name>
    <dbReference type="NCBI Taxonomy" id="41984"/>
    <lineage>
        <taxon>Eukaryota</taxon>
        <taxon>Fungi</taxon>
        <taxon>Dikarya</taxon>
        <taxon>Ascomycota</taxon>
        <taxon>Pezizomycotina</taxon>
        <taxon>Eurotiomycetes</taxon>
        <taxon>Eurotiomycetidae</taxon>
        <taxon>Eurotiales</taxon>
        <taxon>Aspergillaceae</taxon>
        <taxon>Aspergillus</taxon>
        <taxon>Aspergillus subgen. Circumdati</taxon>
    </lineage>
</organism>
<dbReference type="EMBL" id="ML738585">
    <property type="protein sequence ID" value="KAE8168691.1"/>
    <property type="molecule type" value="Genomic_DNA"/>
</dbReference>
<dbReference type="InterPro" id="IPR021514">
    <property type="entry name" value="DUF3176"/>
</dbReference>
<proteinExistence type="predicted"/>
<keyword evidence="4" id="KW-1185">Reference proteome</keyword>
<protein>
    <submittedName>
        <fullName evidence="3">Uncharacterized protein</fullName>
    </submittedName>
</protein>
<evidence type="ECO:0000256" key="2">
    <source>
        <dbReference type="SAM" id="Phobius"/>
    </source>
</evidence>
<name>A0A5N6VFZ3_ASPTM</name>
<feature type="transmembrane region" description="Helical" evidence="2">
    <location>
        <begin position="78"/>
        <end position="101"/>
    </location>
</feature>
<gene>
    <name evidence="3" type="ORF">BDV40DRAFT_284092</name>
</gene>
<feature type="transmembrane region" description="Helical" evidence="2">
    <location>
        <begin position="113"/>
        <end position="135"/>
    </location>
</feature>
<dbReference type="PANTHER" id="PTHR35394:SF5">
    <property type="entry name" value="DUF3176 DOMAIN-CONTAINING PROTEIN"/>
    <property type="match status" value="1"/>
</dbReference>
<feature type="region of interest" description="Disordered" evidence="1">
    <location>
        <begin position="1"/>
        <end position="27"/>
    </location>
</feature>
<dbReference type="PANTHER" id="PTHR35394">
    <property type="entry name" value="DUF3176 DOMAIN-CONTAINING PROTEIN"/>
    <property type="match status" value="1"/>
</dbReference>
<evidence type="ECO:0000256" key="1">
    <source>
        <dbReference type="SAM" id="MobiDB-lite"/>
    </source>
</evidence>
<dbReference type="OrthoDB" id="5242705at2759"/>
<dbReference type="Proteomes" id="UP000326950">
    <property type="component" value="Unassembled WGS sequence"/>
</dbReference>
<evidence type="ECO:0000313" key="3">
    <source>
        <dbReference type="EMBL" id="KAE8168691.1"/>
    </source>
</evidence>
<keyword evidence="2" id="KW-0812">Transmembrane</keyword>